<evidence type="ECO:0000256" key="1">
    <source>
        <dbReference type="ARBA" id="ARBA00006845"/>
    </source>
</evidence>
<reference evidence="5" key="2">
    <citation type="submission" date="2024-06" db="EMBL/GenBank/DDBJ databases">
        <title>Micromonospora mangrovi CCTCC AA 2012012 genome sequences.</title>
        <authorList>
            <person name="Gao J."/>
        </authorList>
    </citation>
    <scope>NUCLEOTIDE SEQUENCE</scope>
    <source>
        <strain evidence="5">CCTCC AA 2012012</strain>
    </source>
</reference>
<proteinExistence type="inferred from homology"/>
<protein>
    <submittedName>
        <fullName evidence="5">Barstar family protein</fullName>
    </submittedName>
</protein>
<evidence type="ECO:0000313" key="4">
    <source>
        <dbReference type="EMBL" id="XBP95970.1"/>
    </source>
</evidence>
<dbReference type="RefSeq" id="WP_350937268.1">
    <property type="nucleotide sequence ID" value="NZ_CP157762.1"/>
</dbReference>
<comment type="similarity">
    <text evidence="1">Belongs to the barstar family.</text>
</comment>
<dbReference type="InterPro" id="IPR000468">
    <property type="entry name" value="Barstar"/>
</dbReference>
<dbReference type="EMBL" id="CP157762">
    <property type="protein sequence ID" value="XBP95970.1"/>
    <property type="molecule type" value="Genomic_DNA"/>
</dbReference>
<evidence type="ECO:0000256" key="2">
    <source>
        <dbReference type="SAM" id="MobiDB-lite"/>
    </source>
</evidence>
<dbReference type="AlphaFoldDB" id="A0AAU8HME0"/>
<organism evidence="5">
    <name type="scientific">Micromonospora sp. CCTCC AA 2012012</name>
    <dbReference type="NCBI Taxonomy" id="3111921"/>
    <lineage>
        <taxon>Bacteria</taxon>
        <taxon>Bacillati</taxon>
        <taxon>Actinomycetota</taxon>
        <taxon>Actinomycetes</taxon>
        <taxon>Micromonosporales</taxon>
        <taxon>Micromonosporaceae</taxon>
        <taxon>Micromonospora</taxon>
    </lineage>
</organism>
<dbReference type="EMBL" id="CP159342">
    <property type="protein sequence ID" value="XCH76674.1"/>
    <property type="molecule type" value="Genomic_DNA"/>
</dbReference>
<reference evidence="4" key="1">
    <citation type="submission" date="2024-01" db="EMBL/GenBank/DDBJ databases">
        <title>The genome sequence of Micromonospora mangrovi CCTCC AA 2012012.</title>
        <authorList>
            <person name="Gao J."/>
        </authorList>
    </citation>
    <scope>NUCLEOTIDE SEQUENCE</scope>
    <source>
        <strain evidence="4">CCTCC AA 2012012</strain>
    </source>
</reference>
<name>A0AAU8HME0_9ACTN</name>
<accession>A0AAU8HME0</accession>
<sequence>MADAYPPLPSWLRLEPPAPEPTETARVVLGGSTARTRTALYDALDRALDLPGHFGRNWDALADVLADRLDAGPLTLVVADAGELLADEPPAQFGTLLDVFGGVAAGAHRSLRVVLHDTPARLPALRARLAATLHGSTAGGGDVSSAGPGSR</sequence>
<dbReference type="InterPro" id="IPR035905">
    <property type="entry name" value="Barstar-like_sf"/>
</dbReference>
<dbReference type="SUPFAM" id="SSF52038">
    <property type="entry name" value="Barstar-related"/>
    <property type="match status" value="1"/>
</dbReference>
<feature type="domain" description="Barstar (barnase inhibitor)" evidence="3">
    <location>
        <begin position="27"/>
        <end position="113"/>
    </location>
</feature>
<dbReference type="Gene3D" id="3.30.370.10">
    <property type="entry name" value="Barstar-like"/>
    <property type="match status" value="1"/>
</dbReference>
<feature type="region of interest" description="Disordered" evidence="2">
    <location>
        <begin position="1"/>
        <end position="22"/>
    </location>
</feature>
<gene>
    <name evidence="5" type="ORF">ABUL08_11445</name>
    <name evidence="4" type="ORF">VK199_11395</name>
</gene>
<dbReference type="Pfam" id="PF01337">
    <property type="entry name" value="Barstar"/>
    <property type="match status" value="1"/>
</dbReference>
<evidence type="ECO:0000313" key="5">
    <source>
        <dbReference type="EMBL" id="XCH76674.1"/>
    </source>
</evidence>
<evidence type="ECO:0000259" key="3">
    <source>
        <dbReference type="Pfam" id="PF01337"/>
    </source>
</evidence>